<dbReference type="EMBL" id="QEFC01000585">
    <property type="protein sequence ID" value="KAE9463234.1"/>
    <property type="molecule type" value="Genomic_DNA"/>
</dbReference>
<keyword evidence="8" id="KW-1185">Reference proteome</keyword>
<dbReference type="PANTHER" id="PTHR43895">
    <property type="entry name" value="CALCIUM/CALMODULIN-DEPENDENT PROTEIN KINASE KINASE-RELATED"/>
    <property type="match status" value="1"/>
</dbReference>
<keyword evidence="2" id="KW-0808">Transferase</keyword>
<evidence type="ECO:0000256" key="3">
    <source>
        <dbReference type="ARBA" id="ARBA00022741"/>
    </source>
</evidence>
<dbReference type="InterPro" id="IPR000719">
    <property type="entry name" value="Prot_kinase_dom"/>
</dbReference>
<gene>
    <name evidence="7" type="ORF">C3L33_04849</name>
</gene>
<dbReference type="Gene3D" id="3.30.200.20">
    <property type="entry name" value="Phosphorylase Kinase, domain 1"/>
    <property type="match status" value="1"/>
</dbReference>
<dbReference type="GO" id="GO:0005524">
    <property type="term" value="F:ATP binding"/>
    <property type="evidence" value="ECO:0007669"/>
    <property type="project" value="UniProtKB-KW"/>
</dbReference>
<dbReference type="OrthoDB" id="193931at2759"/>
<dbReference type="SUPFAM" id="SSF56112">
    <property type="entry name" value="Protein kinase-like (PK-like)"/>
    <property type="match status" value="1"/>
</dbReference>
<evidence type="ECO:0000313" key="7">
    <source>
        <dbReference type="EMBL" id="KAE9463234.1"/>
    </source>
</evidence>
<dbReference type="GO" id="GO:0004674">
    <property type="term" value="F:protein serine/threonine kinase activity"/>
    <property type="evidence" value="ECO:0007669"/>
    <property type="project" value="UniProtKB-KW"/>
</dbReference>
<keyword evidence="1" id="KW-0723">Serine/threonine-protein kinase</keyword>
<accession>A0A6A4M4L2</accession>
<proteinExistence type="predicted"/>
<reference evidence="7 8" key="1">
    <citation type="journal article" date="2019" name="Genome Biol. Evol.">
        <title>The Rhododendron genome and chromosomal organization provide insight into shared whole-genome duplications across the heath family (Ericaceae).</title>
        <authorList>
            <person name="Soza V.L."/>
            <person name="Lindsley D."/>
            <person name="Waalkes A."/>
            <person name="Ramage E."/>
            <person name="Patwardhan R.P."/>
            <person name="Burton J.N."/>
            <person name="Adey A."/>
            <person name="Kumar A."/>
            <person name="Qiu R."/>
            <person name="Shendure J."/>
            <person name="Hall B."/>
        </authorList>
    </citation>
    <scope>NUCLEOTIDE SEQUENCE [LARGE SCALE GENOMIC DNA]</scope>
    <source>
        <strain evidence="7">RSF 1966-606</strain>
    </source>
</reference>
<dbReference type="Proteomes" id="UP000428333">
    <property type="component" value="Linkage Group LG03"/>
</dbReference>
<keyword evidence="4" id="KW-0418">Kinase</keyword>
<evidence type="ECO:0000256" key="1">
    <source>
        <dbReference type="ARBA" id="ARBA00022527"/>
    </source>
</evidence>
<dbReference type="GO" id="GO:0007165">
    <property type="term" value="P:signal transduction"/>
    <property type="evidence" value="ECO:0007669"/>
    <property type="project" value="TreeGrafter"/>
</dbReference>
<feature type="non-terminal residue" evidence="7">
    <location>
        <position position="1"/>
    </location>
</feature>
<feature type="domain" description="Protein kinase" evidence="6">
    <location>
        <begin position="1"/>
        <end position="41"/>
    </location>
</feature>
<evidence type="ECO:0000256" key="5">
    <source>
        <dbReference type="ARBA" id="ARBA00022840"/>
    </source>
</evidence>
<dbReference type="InterPro" id="IPR011009">
    <property type="entry name" value="Kinase-like_dom_sf"/>
</dbReference>
<dbReference type="AlphaFoldDB" id="A0A6A4M4L2"/>
<evidence type="ECO:0000256" key="2">
    <source>
        <dbReference type="ARBA" id="ARBA00022679"/>
    </source>
</evidence>
<comment type="caution">
    <text evidence="7">The sequence shown here is derived from an EMBL/GenBank/DDBJ whole genome shotgun (WGS) entry which is preliminary data.</text>
</comment>
<organism evidence="7 8">
    <name type="scientific">Rhododendron williamsianum</name>
    <dbReference type="NCBI Taxonomy" id="262921"/>
    <lineage>
        <taxon>Eukaryota</taxon>
        <taxon>Viridiplantae</taxon>
        <taxon>Streptophyta</taxon>
        <taxon>Embryophyta</taxon>
        <taxon>Tracheophyta</taxon>
        <taxon>Spermatophyta</taxon>
        <taxon>Magnoliopsida</taxon>
        <taxon>eudicotyledons</taxon>
        <taxon>Gunneridae</taxon>
        <taxon>Pentapetalae</taxon>
        <taxon>asterids</taxon>
        <taxon>Ericales</taxon>
        <taxon>Ericaceae</taxon>
        <taxon>Ericoideae</taxon>
        <taxon>Rhodoreae</taxon>
        <taxon>Rhododendron</taxon>
    </lineage>
</organism>
<dbReference type="Pfam" id="PF00069">
    <property type="entry name" value="Pkinase"/>
    <property type="match status" value="1"/>
</dbReference>
<sequence length="95" mass="11048">MHLVRHPNVVKIKEVMATKTKIYFVMEYVKSGELFTKLSPSKDLVYRWVCIRRGEDLGLCDGDAMMDGGGGRWIVIVEVGIYVERLWQWRLEGED</sequence>
<evidence type="ECO:0000313" key="8">
    <source>
        <dbReference type="Proteomes" id="UP000428333"/>
    </source>
</evidence>
<evidence type="ECO:0000256" key="4">
    <source>
        <dbReference type="ARBA" id="ARBA00022777"/>
    </source>
</evidence>
<protein>
    <recommendedName>
        <fullName evidence="6">Protein kinase domain-containing protein</fullName>
    </recommendedName>
</protein>
<keyword evidence="3" id="KW-0547">Nucleotide-binding</keyword>
<name>A0A6A4M4L2_9ERIC</name>
<evidence type="ECO:0000259" key="6">
    <source>
        <dbReference type="Pfam" id="PF00069"/>
    </source>
</evidence>
<keyword evidence="5" id="KW-0067">ATP-binding</keyword>
<dbReference type="PANTHER" id="PTHR43895:SF162">
    <property type="entry name" value="CBL-INTERACTING SERINE_THREONINE-PROTEIN KINASE 25"/>
    <property type="match status" value="1"/>
</dbReference>